<dbReference type="InterPro" id="IPR017850">
    <property type="entry name" value="Alkaline_phosphatase_core_sf"/>
</dbReference>
<proteinExistence type="predicted"/>
<dbReference type="PANTHER" id="PTHR10974:SF39">
    <property type="entry name" value="E2F TRANSCRIPTION FACTOR CC-MB DOMAIN-CONTAINING PROTEIN"/>
    <property type="match status" value="1"/>
</dbReference>
<organism evidence="1 2">
    <name type="scientific">Owenia fusiformis</name>
    <name type="common">Polychaete worm</name>
    <dbReference type="NCBI Taxonomy" id="6347"/>
    <lineage>
        <taxon>Eukaryota</taxon>
        <taxon>Metazoa</taxon>
        <taxon>Spiralia</taxon>
        <taxon>Lophotrochozoa</taxon>
        <taxon>Annelida</taxon>
        <taxon>Polychaeta</taxon>
        <taxon>Sedentaria</taxon>
        <taxon>Canalipalpata</taxon>
        <taxon>Sabellida</taxon>
        <taxon>Oweniida</taxon>
        <taxon>Oweniidae</taxon>
        <taxon>Owenia</taxon>
    </lineage>
</organism>
<comment type="caution">
    <text evidence="1">The sequence shown here is derived from an EMBL/GenBank/DDBJ whole genome shotgun (WGS) entry which is preliminary data.</text>
</comment>
<dbReference type="Gene3D" id="3.40.720.10">
    <property type="entry name" value="Alkaline Phosphatase, subunit A"/>
    <property type="match status" value="1"/>
</dbReference>
<dbReference type="AlphaFoldDB" id="A0A8J1THW4"/>
<evidence type="ECO:0000313" key="2">
    <source>
        <dbReference type="Proteomes" id="UP000749559"/>
    </source>
</evidence>
<reference evidence="1" key="1">
    <citation type="submission" date="2022-03" db="EMBL/GenBank/DDBJ databases">
        <authorList>
            <person name="Martin C."/>
        </authorList>
    </citation>
    <scope>NUCLEOTIDE SEQUENCE</scope>
</reference>
<accession>A0A8J1THW4</accession>
<dbReference type="EMBL" id="CAIIXF020000002">
    <property type="protein sequence ID" value="CAH1777557.1"/>
    <property type="molecule type" value="Genomic_DNA"/>
</dbReference>
<dbReference type="InterPro" id="IPR004245">
    <property type="entry name" value="DUF229"/>
</dbReference>
<dbReference type="GO" id="GO:0005615">
    <property type="term" value="C:extracellular space"/>
    <property type="evidence" value="ECO:0007669"/>
    <property type="project" value="TreeGrafter"/>
</dbReference>
<dbReference type="Pfam" id="PF02995">
    <property type="entry name" value="DUF229"/>
    <property type="match status" value="1"/>
</dbReference>
<gene>
    <name evidence="1" type="ORF">OFUS_LOCUS4585</name>
</gene>
<dbReference type="SUPFAM" id="SSF53649">
    <property type="entry name" value="Alkaline phosphatase-like"/>
    <property type="match status" value="1"/>
</dbReference>
<keyword evidence="2" id="KW-1185">Reference proteome</keyword>
<dbReference type="Proteomes" id="UP000749559">
    <property type="component" value="Unassembled WGS sequence"/>
</dbReference>
<protein>
    <submittedName>
        <fullName evidence="1">Uncharacterized protein</fullName>
    </submittedName>
</protein>
<sequence>MSEMGAIFKRNKTLILKWLGSIFICYMVYINFEPVIIKLREDAAQLDISSFGYAAIKPTSHNQGGSSREDKQPHTTASTLRSGDEICPMTRLHGATKNMAQCRRIKPLKGSCNIANELFRSKPPDTCEHQTHHEICKLQVSPKDGTTVSCDGSKCAAPHELGSVNEDTGELIWERHNNIADIEIKLLKMTSQSYTKRHYGYCYIRCKPNDGEHVEYFDENYDTDWSQYTYQLLVLPPQLYLNSKHMPTPQNKESPINRINLNIMLLDSVSHNHFYRSLPKTIKKFNHINIHRSIPANVLDFRKMQAIKSRTYESLQALFSGEVYLEEKPFAVLDLPPRPLKTEDLFVPFKNAGYQTLWLEDLCWEWEWGITKNLRVHNKSIPHDVKWRNLQKVLEKSGIDALDLTHASCEILQLGEHPDPFHGPDVLCFNGKFQHEYILEYLTMYQSYLSKDKSPHVIFWNNNIAHEDTQRRVQTLDEHLSRYVDFLVTQQNTLSIIVADHGNAYGQFLDQSAEGRVEMFHPSLFMIIPDTVAKIIGPTKMKALYSNQDKLITMLDLHYMLQYILSLVSPLTDNPEKTKIRENFSVNPSGLFSPISANRSCSDLPMLRPNMCICQGYESTVANDSSHILLAEFALGELNNVISKQYRAGHPHAKSGFGACQRLVAHSFTNVKESHEKDRSKITKFDLNIKGPQFEEVFFVAVKTKHSSNFTMELLTFERMSKYSHFSKCADTDVKLPLCICDINQAQPIKSQDFSAILSSPPYILQTESEIFTPEEISGKCLHVITRRYKQGANFEIYNSCNDKGFNIGFSLKTENMEITSEMPVEKHLLPGDVTFLVVAIGNSPKVKWSWKYSMVFAPFNV</sequence>
<name>A0A8J1THW4_OWEFU</name>
<evidence type="ECO:0000313" key="1">
    <source>
        <dbReference type="EMBL" id="CAH1777557.1"/>
    </source>
</evidence>
<dbReference type="PANTHER" id="PTHR10974">
    <property type="entry name" value="FI08016P-RELATED"/>
    <property type="match status" value="1"/>
</dbReference>
<dbReference type="OrthoDB" id="413313at2759"/>